<organism evidence="3 4">
    <name type="scientific">Comamonas testosteroni</name>
    <name type="common">Pseudomonas testosteroni</name>
    <dbReference type="NCBI Taxonomy" id="285"/>
    <lineage>
        <taxon>Bacteria</taxon>
        <taxon>Pseudomonadati</taxon>
        <taxon>Pseudomonadota</taxon>
        <taxon>Betaproteobacteria</taxon>
        <taxon>Burkholderiales</taxon>
        <taxon>Comamonadaceae</taxon>
        <taxon>Comamonas</taxon>
    </lineage>
</organism>
<dbReference type="GO" id="GO:0046872">
    <property type="term" value="F:metal ion binding"/>
    <property type="evidence" value="ECO:0007669"/>
    <property type="project" value="UniProtKB-KW"/>
</dbReference>
<dbReference type="SUPFAM" id="SSF56281">
    <property type="entry name" value="Metallo-hydrolase/oxidoreductase"/>
    <property type="match status" value="1"/>
</dbReference>
<reference evidence="3 4" key="1">
    <citation type="submission" date="2018-08" db="EMBL/GenBank/DDBJ databases">
        <title>Comamonas testosteroni strain SWCO2.</title>
        <authorList>
            <person name="Jiang N."/>
            <person name="Zhang X.Z."/>
        </authorList>
    </citation>
    <scope>NUCLEOTIDE SEQUENCE [LARGE SCALE GENOMIC DNA]</scope>
    <source>
        <strain evidence="3 4">SWCO2</strain>
    </source>
</reference>
<dbReference type="AlphaFoldDB" id="A0A373FB29"/>
<dbReference type="SMART" id="SM00849">
    <property type="entry name" value="Lactamase_B"/>
    <property type="match status" value="1"/>
</dbReference>
<proteinExistence type="predicted"/>
<dbReference type="Proteomes" id="UP000261948">
    <property type="component" value="Unassembled WGS sequence"/>
</dbReference>
<dbReference type="GO" id="GO:0050313">
    <property type="term" value="F:sulfur dioxygenase activity"/>
    <property type="evidence" value="ECO:0007669"/>
    <property type="project" value="InterPro"/>
</dbReference>
<sequence>MTASAPAMHIEPFFDPVTGTVSYVLADTSSAQAAVIDPVLDFEPKSGTLSCESADRIIDYVRSQGWQLQWILETHAHADHLSAAQHIRHHLGGKVAIGEHIRDVQAVFRKIFHFERSFLADGSQFDHLVKDGERLPLGNLTLTAMHVPGHTPADMAYAVEDAVFVGDTLFMPDVGTARADFPGGDAATLYQSIQHLLALPPQTQIFVCHDYPPAGRRPAWQTSVQAQRDSNIHVRDGISEAEFVQMRTARDATLDMPTLILPSVQVNVRAGKLPPAADDGRTYVQLPINALAKGAVAPQGVWQAAQD</sequence>
<keyword evidence="4" id="KW-1185">Reference proteome</keyword>
<dbReference type="Gene3D" id="3.60.15.10">
    <property type="entry name" value="Ribonuclease Z/Hydroxyacylglutathione hydrolase-like"/>
    <property type="match status" value="1"/>
</dbReference>
<dbReference type="Pfam" id="PF00753">
    <property type="entry name" value="Lactamase_B"/>
    <property type="match status" value="1"/>
</dbReference>
<dbReference type="GO" id="GO:0006749">
    <property type="term" value="P:glutathione metabolic process"/>
    <property type="evidence" value="ECO:0007669"/>
    <property type="project" value="InterPro"/>
</dbReference>
<keyword evidence="1" id="KW-0479">Metal-binding</keyword>
<comment type="caution">
    <text evidence="3">The sequence shown here is derived from an EMBL/GenBank/DDBJ whole genome shotgun (WGS) entry which is preliminary data.</text>
</comment>
<evidence type="ECO:0000259" key="2">
    <source>
        <dbReference type="SMART" id="SM00849"/>
    </source>
</evidence>
<feature type="domain" description="Metallo-beta-lactamase" evidence="2">
    <location>
        <begin position="19"/>
        <end position="209"/>
    </location>
</feature>
<evidence type="ECO:0000313" key="3">
    <source>
        <dbReference type="EMBL" id="RGE40619.1"/>
    </source>
</evidence>
<dbReference type="GO" id="GO:0070813">
    <property type="term" value="P:hydrogen sulfide metabolic process"/>
    <property type="evidence" value="ECO:0007669"/>
    <property type="project" value="TreeGrafter"/>
</dbReference>
<dbReference type="EMBL" id="QURR01000035">
    <property type="protein sequence ID" value="RGE40619.1"/>
    <property type="molecule type" value="Genomic_DNA"/>
</dbReference>
<evidence type="ECO:0000256" key="1">
    <source>
        <dbReference type="ARBA" id="ARBA00022723"/>
    </source>
</evidence>
<dbReference type="GO" id="GO:0016787">
    <property type="term" value="F:hydrolase activity"/>
    <property type="evidence" value="ECO:0007669"/>
    <property type="project" value="UniProtKB-KW"/>
</dbReference>
<dbReference type="InterPro" id="IPR044528">
    <property type="entry name" value="POD-like_MBL-fold"/>
</dbReference>
<name>A0A373FB29_COMTE</name>
<evidence type="ECO:0000313" key="4">
    <source>
        <dbReference type="Proteomes" id="UP000261948"/>
    </source>
</evidence>
<dbReference type="PANTHER" id="PTHR43084:SF1">
    <property type="entry name" value="PERSULFIDE DIOXYGENASE ETHE1, MITOCHONDRIAL"/>
    <property type="match status" value="1"/>
</dbReference>
<dbReference type="InterPro" id="IPR036866">
    <property type="entry name" value="RibonucZ/Hydroxyglut_hydro"/>
</dbReference>
<protein>
    <submittedName>
        <fullName evidence="3">MBL fold metallo-hydrolase</fullName>
    </submittedName>
</protein>
<gene>
    <name evidence="3" type="ORF">DZC30_20115</name>
</gene>
<accession>A0A373FB29</accession>
<dbReference type="OrthoDB" id="9784009at2"/>
<keyword evidence="3" id="KW-0378">Hydrolase</keyword>
<dbReference type="InterPro" id="IPR001279">
    <property type="entry name" value="Metallo-B-lactamas"/>
</dbReference>
<dbReference type="InterPro" id="IPR051682">
    <property type="entry name" value="Mito_Persulfide_Diox"/>
</dbReference>
<dbReference type="PANTHER" id="PTHR43084">
    <property type="entry name" value="PERSULFIDE DIOXYGENASE ETHE1"/>
    <property type="match status" value="1"/>
</dbReference>
<dbReference type="CDD" id="cd07724">
    <property type="entry name" value="POD-like_MBL-fold"/>
    <property type="match status" value="1"/>
</dbReference>